<comment type="caution">
    <text evidence="3">The sequence shown here is derived from an EMBL/GenBank/DDBJ whole genome shotgun (WGS) entry which is preliminary data.</text>
</comment>
<dbReference type="NCBIfam" id="NF009466">
    <property type="entry name" value="PRK12826.1-2"/>
    <property type="match status" value="1"/>
</dbReference>
<dbReference type="InterPro" id="IPR057326">
    <property type="entry name" value="KR_dom"/>
</dbReference>
<evidence type="ECO:0000313" key="3">
    <source>
        <dbReference type="EMBL" id="MEA9357181.1"/>
    </source>
</evidence>
<reference evidence="3 4" key="1">
    <citation type="submission" date="2023-11" db="EMBL/GenBank/DDBJ databases">
        <title>A Novel Polar Bacteriovorax (B. antarcticus) Isolated from the Biocrust in Antarctica.</title>
        <authorList>
            <person name="Mun W."/>
            <person name="Choi S.Y."/>
            <person name="Mitchell R.J."/>
        </authorList>
    </citation>
    <scope>NUCLEOTIDE SEQUENCE [LARGE SCALE GENOMIC DNA]</scope>
    <source>
        <strain evidence="3 4">PP10</strain>
    </source>
</reference>
<dbReference type="PANTHER" id="PTHR42879:SF2">
    <property type="entry name" value="3-OXOACYL-[ACYL-CARRIER-PROTEIN] REDUCTASE FABG"/>
    <property type="match status" value="1"/>
</dbReference>
<dbReference type="InterPro" id="IPR050259">
    <property type="entry name" value="SDR"/>
</dbReference>
<dbReference type="SMART" id="SM00822">
    <property type="entry name" value="PKS_KR"/>
    <property type="match status" value="1"/>
</dbReference>
<evidence type="ECO:0000313" key="4">
    <source>
        <dbReference type="Proteomes" id="UP001302274"/>
    </source>
</evidence>
<dbReference type="PRINTS" id="PR00080">
    <property type="entry name" value="SDRFAMILY"/>
</dbReference>
<dbReference type="InterPro" id="IPR036291">
    <property type="entry name" value="NAD(P)-bd_dom_sf"/>
</dbReference>
<dbReference type="PRINTS" id="PR00081">
    <property type="entry name" value="GDHRDH"/>
</dbReference>
<comment type="similarity">
    <text evidence="1">Belongs to the short-chain dehydrogenases/reductases (SDR) family.</text>
</comment>
<feature type="domain" description="Ketoreductase" evidence="2">
    <location>
        <begin position="6"/>
        <end position="188"/>
    </location>
</feature>
<dbReference type="RefSeq" id="WP_323577077.1">
    <property type="nucleotide sequence ID" value="NZ_JAYGJQ010000002.1"/>
</dbReference>
<dbReference type="SUPFAM" id="SSF51735">
    <property type="entry name" value="NAD(P)-binding Rossmann-fold domains"/>
    <property type="match status" value="1"/>
</dbReference>
<dbReference type="InterPro" id="IPR002347">
    <property type="entry name" value="SDR_fam"/>
</dbReference>
<keyword evidence="4" id="KW-1185">Reference proteome</keyword>
<dbReference type="Pfam" id="PF13561">
    <property type="entry name" value="adh_short_C2"/>
    <property type="match status" value="1"/>
</dbReference>
<dbReference type="Proteomes" id="UP001302274">
    <property type="component" value="Unassembled WGS sequence"/>
</dbReference>
<gene>
    <name evidence="3" type="ORF">SHI21_13230</name>
</gene>
<dbReference type="Gene3D" id="3.40.50.720">
    <property type="entry name" value="NAD(P)-binding Rossmann-like Domain"/>
    <property type="match status" value="1"/>
</dbReference>
<organism evidence="3 4">
    <name type="scientific">Bacteriovorax antarcticus</name>
    <dbReference type="NCBI Taxonomy" id="3088717"/>
    <lineage>
        <taxon>Bacteria</taxon>
        <taxon>Pseudomonadati</taxon>
        <taxon>Bdellovibrionota</taxon>
        <taxon>Bacteriovoracia</taxon>
        <taxon>Bacteriovoracales</taxon>
        <taxon>Bacteriovoracaceae</taxon>
        <taxon>Bacteriovorax</taxon>
    </lineage>
</organism>
<proteinExistence type="inferred from homology"/>
<sequence>MSSKNNVVIVTGGATGIGRAISLRLAKDGYFVLIHFNSSVEAANSLLSEITESGGAAACLSFDVRDRVAGEEKLFDFFTKHPELSLYGLVNNAGITKDTLVGLMSDEEFTDVIETNVYGAFYLMRWAVKKMLMKKSGAIVNMSSISGQTGNAGQFNYAASKAAVIAMTKSLAQEVGRKGIRVNAVAPGVIETKMTEVVPFLENIKNNIPMKRFGKAEEVAAVVSFLLSPDASYVTGQTISVNGGLFSS</sequence>
<dbReference type="InterPro" id="IPR020904">
    <property type="entry name" value="Sc_DH/Rdtase_CS"/>
</dbReference>
<evidence type="ECO:0000259" key="2">
    <source>
        <dbReference type="SMART" id="SM00822"/>
    </source>
</evidence>
<name>A0ABU5VW44_9BACT</name>
<dbReference type="PANTHER" id="PTHR42879">
    <property type="entry name" value="3-OXOACYL-(ACYL-CARRIER-PROTEIN) REDUCTASE"/>
    <property type="match status" value="1"/>
</dbReference>
<accession>A0ABU5VW44</accession>
<dbReference type="PROSITE" id="PS00061">
    <property type="entry name" value="ADH_SHORT"/>
    <property type="match status" value="1"/>
</dbReference>
<protein>
    <submittedName>
        <fullName evidence="3">SDR family NAD(P)-dependent oxidoreductase</fullName>
    </submittedName>
</protein>
<dbReference type="EMBL" id="JAYGJQ010000002">
    <property type="protein sequence ID" value="MEA9357181.1"/>
    <property type="molecule type" value="Genomic_DNA"/>
</dbReference>
<evidence type="ECO:0000256" key="1">
    <source>
        <dbReference type="ARBA" id="ARBA00006484"/>
    </source>
</evidence>